<feature type="compositionally biased region" description="Basic and acidic residues" evidence="1">
    <location>
        <begin position="1325"/>
        <end position="1355"/>
    </location>
</feature>
<evidence type="ECO:0000256" key="1">
    <source>
        <dbReference type="SAM" id="MobiDB-lite"/>
    </source>
</evidence>
<feature type="compositionally biased region" description="Basic and acidic residues" evidence="1">
    <location>
        <begin position="1298"/>
        <end position="1307"/>
    </location>
</feature>
<proteinExistence type="predicted"/>
<reference evidence="3" key="1">
    <citation type="submission" date="2023-07" db="EMBL/GenBank/DDBJ databases">
        <title>Chromosome-level genome assembly of Artemia franciscana.</title>
        <authorList>
            <person name="Jo E."/>
        </authorList>
    </citation>
    <scope>NUCLEOTIDE SEQUENCE</scope>
    <source>
        <tissue evidence="3">Whole body</tissue>
    </source>
</reference>
<feature type="compositionally biased region" description="Polar residues" evidence="1">
    <location>
        <begin position="389"/>
        <end position="404"/>
    </location>
</feature>
<organism evidence="3 4">
    <name type="scientific">Artemia franciscana</name>
    <name type="common">Brine shrimp</name>
    <name type="synonym">Artemia sanfranciscana</name>
    <dbReference type="NCBI Taxonomy" id="6661"/>
    <lineage>
        <taxon>Eukaryota</taxon>
        <taxon>Metazoa</taxon>
        <taxon>Ecdysozoa</taxon>
        <taxon>Arthropoda</taxon>
        <taxon>Crustacea</taxon>
        <taxon>Branchiopoda</taxon>
        <taxon>Anostraca</taxon>
        <taxon>Artemiidae</taxon>
        <taxon>Artemia</taxon>
    </lineage>
</organism>
<feature type="region of interest" description="Disordered" evidence="1">
    <location>
        <begin position="1223"/>
        <end position="1267"/>
    </location>
</feature>
<feature type="compositionally biased region" description="Low complexity" evidence="1">
    <location>
        <begin position="980"/>
        <end position="989"/>
    </location>
</feature>
<dbReference type="EMBL" id="JAVRJZ010000007">
    <property type="protein sequence ID" value="KAK2720888.1"/>
    <property type="molecule type" value="Genomic_DNA"/>
</dbReference>
<protein>
    <recommendedName>
        <fullName evidence="2">C2H2-type domain-containing protein</fullName>
    </recommendedName>
</protein>
<accession>A0AA88I482</accession>
<feature type="compositionally biased region" description="Polar residues" evidence="1">
    <location>
        <begin position="1170"/>
        <end position="1188"/>
    </location>
</feature>
<feature type="region of interest" description="Disordered" evidence="1">
    <location>
        <begin position="1486"/>
        <end position="1505"/>
    </location>
</feature>
<feature type="compositionally biased region" description="Basic and acidic residues" evidence="1">
    <location>
        <begin position="1149"/>
        <end position="1158"/>
    </location>
</feature>
<feature type="compositionally biased region" description="Polar residues" evidence="1">
    <location>
        <begin position="1310"/>
        <end position="1319"/>
    </location>
</feature>
<evidence type="ECO:0000313" key="4">
    <source>
        <dbReference type="Proteomes" id="UP001187531"/>
    </source>
</evidence>
<sequence length="1699" mass="187275">MDTVVESPTSGEPIYTKSSNLDAEVPTVSNVKVQPKVEKTNDFELDSLTTSTDLRNVECSDGPTDARENVNYDEVSFTSPAHGFTFEQTSNNVGSSNGIEFEGTDNLVSNKGSGAEMDDLVSSSVESTDFSERQIPQASDVADVHDVPTEYNPHNKTVVQSCLEAEPNRAIKYEPLQTEVAVENDKQTPQNYHDEVIAASEAPVNLEAVDQEPVSEPTIVSQAAFVCGAAGNSEAIVEQPNYVIATSEHGIQQGNIDYATNPKVENVYHSVEGVQYYENQIVTADGQILTVVSQDDGSDAMQAFMQNGNEWSFDQQVMQITNQQIPATDGSINQGNVHGTTYYVSGDMIQGQTEQAVSLFEVKMPDGTTQYLQIPVTVPVQKSVSSELPTTTQAIGAQQPTTGRVQIERPKPVPSSQSYPEGNSSLGQLVSASMEAVDFGSEAGGSYIISHAQDVLTQYTEGKQLVLAGPSKGNVGIQSGNGQSPFQKKETLEERVSRLLKGKGVTATLRPKPVEESRSREDLQVHIPHRSGNQHAPADAVAISQKGTHSKTTRILMKPSLTRKSNDVSLQKGIIKKGTTRMIDGVIIHNYNCEPIDCKQMSTKKIDINPTLEAFSIERLSLKSKSGDKHLYNSIDDINDPLSYDGVPSPYSSPLPPRRILKGSASHKSSEAKGPRIVKTLIDNGKIIHNVGCDPSDPRMFSLKKIDLPPCLQQYSFDEDDTRKRQRQHVTFPSRRVFSNEKIQRKYIYPQTVPKGCIDVIDQPRFNFTQMKSPIDDDDLDDLDLESSQRLGSDYKRPYKRRADVGNMSFTPLKKLTSLKTHIPHPNFSNKLTTPKERLLTVSKRTKGTEHDSSYKTQLQDQIDYFGNDEFQYTEDGSVVVNRQGDDDSFDDQTEGYFFTPETLGLNDRQNSVNSHVNLDGKAVKPSTVGQKFCYFPENDILDLDATTRKNKDSFAEDEEEDFVVIQSRGEGSETRVEPSKSSASSPLKPFQSVKSTYQESDFKAKYVLTPSSSKSLASMKPIEKRISLPFPPKKNVEEDKAAPKIVFQPVNSKIKQNSAPATSKKNVKLNATGKSSSFPFGATIKVVPSKTGTGSPIKAIPITAASLKAVLGSSKSGTPKKLVFSTKDGSKQILSEADLKSLEASLAKIERGEDKPKTPRTKKLKTGKSQPPNLSPINNPKNDLSSRLTGLDELVAELAREESPPMLEPMQKGTPIRDIVWDSDDEKPLKPKKGSVDNTEVVTTKMADSENINKAIESPPRQGPLETVGKLSSELVRDVPIMSVSPSKDSVVFQFPKEQESRESETPIKPTTNNTDLTLSDEVETIKVDGSNKKAEIDTRTSTEKTKTGEKKEAGQGSENSGTIKKKEEVKYKSITKEKRAKIADVDSMKVESKVEKKEMGGNKDKIKVSEPSEKSKPKVVQKKEPLGDNSKKEAAKPSTRRSIKEETNIEKVDENKILQDTKKSRRGRKPKILVSKDEIPKEVKMSSPIVKSETQAKETHKKGKEFDIFSTPTMKRSSILKRVSFSDTEEIICASVEAKANNSSPVVKKSPKPQEVSKGILKKRPAVKKQEESEQPERKRRKRHMKLKPKVEEEEDEGSASEDTEDFFSGADMGAFMADRLPGISSKPCPVCSVRYTTAEGLASHITTHCGLINNKKICPLCKYEVIESKRSKAQIQGHILTSHRILLPELDRGTGK</sequence>
<dbReference type="Proteomes" id="UP001187531">
    <property type="component" value="Unassembled WGS sequence"/>
</dbReference>
<name>A0AA88I482_ARTSF</name>
<feature type="region of interest" description="Disordered" evidence="1">
    <location>
        <begin position="1294"/>
        <end position="1476"/>
    </location>
</feature>
<feature type="compositionally biased region" description="Acidic residues" evidence="1">
    <location>
        <begin position="1594"/>
        <end position="1606"/>
    </location>
</feature>
<feature type="compositionally biased region" description="Polar residues" evidence="1">
    <location>
        <begin position="414"/>
        <end position="425"/>
    </location>
</feature>
<feature type="compositionally biased region" description="Basic and acidic residues" evidence="1">
    <location>
        <begin position="1366"/>
        <end position="1437"/>
    </location>
</feature>
<dbReference type="PROSITE" id="PS00028">
    <property type="entry name" value="ZINC_FINGER_C2H2_1"/>
    <property type="match status" value="1"/>
</dbReference>
<feature type="compositionally biased region" description="Basic and acidic residues" evidence="1">
    <location>
        <begin position="1444"/>
        <end position="1464"/>
    </location>
</feature>
<feature type="compositionally biased region" description="Basic residues" evidence="1">
    <location>
        <begin position="1580"/>
        <end position="1590"/>
    </location>
</feature>
<keyword evidence="4" id="KW-1185">Reference proteome</keyword>
<evidence type="ECO:0000313" key="3">
    <source>
        <dbReference type="EMBL" id="KAK2720888.1"/>
    </source>
</evidence>
<feature type="region of interest" description="Disordered" evidence="1">
    <location>
        <begin position="968"/>
        <end position="989"/>
    </location>
</feature>
<feature type="region of interest" description="Disordered" evidence="1">
    <location>
        <begin position="1539"/>
        <end position="1606"/>
    </location>
</feature>
<comment type="caution">
    <text evidence="3">The sequence shown here is derived from an EMBL/GenBank/DDBJ whole genome shotgun (WGS) entry which is preliminary data.</text>
</comment>
<feature type="compositionally biased region" description="Basic and acidic residues" evidence="1">
    <location>
        <begin position="1570"/>
        <end position="1579"/>
    </location>
</feature>
<feature type="region of interest" description="Disordered" evidence="1">
    <location>
        <begin position="1147"/>
        <end position="1188"/>
    </location>
</feature>
<evidence type="ECO:0000259" key="2">
    <source>
        <dbReference type="PROSITE" id="PS00028"/>
    </source>
</evidence>
<gene>
    <name evidence="3" type="ORF">QYM36_004692</name>
</gene>
<feature type="domain" description="C2H2-type" evidence="2">
    <location>
        <begin position="1631"/>
        <end position="1651"/>
    </location>
</feature>
<dbReference type="EMBL" id="JAVRJZ010000007">
    <property type="protein sequence ID" value="KAK2720889.1"/>
    <property type="molecule type" value="Genomic_DNA"/>
</dbReference>
<dbReference type="InterPro" id="IPR013087">
    <property type="entry name" value="Znf_C2H2_type"/>
</dbReference>
<feature type="region of interest" description="Disordered" evidence="1">
    <location>
        <begin position="389"/>
        <end position="425"/>
    </location>
</feature>